<sequence>MKRSLRHRCETRLRQLALPDVVTSMVDVVDHVERLRERPVRLRPLSLPPGGPTGAWVATSVLDYVFYERDTSPRHQAQIIAHELGHMTSGHHSSPAAVLAPLLLAPGAATVMLAREAYATDEEREAEQMADLLVAYVEASMERAPALSALEAALKRDSRRL</sequence>
<name>A0ABX0GX44_9ACTN</name>
<evidence type="ECO:0000313" key="1">
    <source>
        <dbReference type="EMBL" id="NHC15145.1"/>
    </source>
</evidence>
<reference evidence="1 2" key="1">
    <citation type="submission" date="2020-03" db="EMBL/GenBank/DDBJ databases">
        <title>Two novel Motilibacter sp.</title>
        <authorList>
            <person name="Liu S."/>
        </authorList>
    </citation>
    <scope>NUCLEOTIDE SEQUENCE [LARGE SCALE GENOMIC DNA]</scope>
    <source>
        <strain evidence="1 2">E257</strain>
    </source>
</reference>
<evidence type="ECO:0008006" key="3">
    <source>
        <dbReference type="Google" id="ProtNLM"/>
    </source>
</evidence>
<evidence type="ECO:0000313" key="2">
    <source>
        <dbReference type="Proteomes" id="UP000800981"/>
    </source>
</evidence>
<dbReference type="RefSeq" id="WP_166283341.1">
    <property type="nucleotide sequence ID" value="NZ_JAANNP010000017.1"/>
</dbReference>
<comment type="caution">
    <text evidence="1">The sequence shown here is derived from an EMBL/GenBank/DDBJ whole genome shotgun (WGS) entry which is preliminary data.</text>
</comment>
<accession>A0ABX0GX44</accession>
<dbReference type="Proteomes" id="UP000800981">
    <property type="component" value="Unassembled WGS sequence"/>
</dbReference>
<keyword evidence="2" id="KW-1185">Reference proteome</keyword>
<protein>
    <recommendedName>
        <fullName evidence="3">IrrE N-terminal-like domain-containing protein</fullName>
    </recommendedName>
</protein>
<organism evidence="1 2">
    <name type="scientific">Motilibacter deserti</name>
    <dbReference type="NCBI Taxonomy" id="2714956"/>
    <lineage>
        <taxon>Bacteria</taxon>
        <taxon>Bacillati</taxon>
        <taxon>Actinomycetota</taxon>
        <taxon>Actinomycetes</taxon>
        <taxon>Motilibacterales</taxon>
        <taxon>Motilibacteraceae</taxon>
        <taxon>Motilibacter</taxon>
    </lineage>
</organism>
<proteinExistence type="predicted"/>
<dbReference type="EMBL" id="JAANNP010000017">
    <property type="protein sequence ID" value="NHC15145.1"/>
    <property type="molecule type" value="Genomic_DNA"/>
</dbReference>
<gene>
    <name evidence="1" type="ORF">G9H71_15260</name>
</gene>